<dbReference type="Pfam" id="PF04536">
    <property type="entry name" value="TPM_phosphatase"/>
    <property type="match status" value="1"/>
</dbReference>
<gene>
    <name evidence="3" type="ORF">ACFSNC_07060</name>
</gene>
<organism evidence="3 4">
    <name type="scientific">Ancylobacter oerskovii</name>
    <dbReference type="NCBI Taxonomy" id="459519"/>
    <lineage>
        <taxon>Bacteria</taxon>
        <taxon>Pseudomonadati</taxon>
        <taxon>Pseudomonadota</taxon>
        <taxon>Alphaproteobacteria</taxon>
        <taxon>Hyphomicrobiales</taxon>
        <taxon>Xanthobacteraceae</taxon>
        <taxon>Ancylobacter</taxon>
    </lineage>
</organism>
<accession>A0ABW4YVD9</accession>
<feature type="domain" description="TPM" evidence="2">
    <location>
        <begin position="109"/>
        <end position="186"/>
    </location>
</feature>
<dbReference type="EMBL" id="JBHUHD010000001">
    <property type="protein sequence ID" value="MFD2140151.1"/>
    <property type="molecule type" value="Genomic_DNA"/>
</dbReference>
<comment type="caution">
    <text evidence="3">The sequence shown here is derived from an EMBL/GenBank/DDBJ whole genome shotgun (WGS) entry which is preliminary data.</text>
</comment>
<keyword evidence="4" id="KW-1185">Reference proteome</keyword>
<dbReference type="Gene3D" id="3.10.310.50">
    <property type="match status" value="1"/>
</dbReference>
<keyword evidence="1" id="KW-0812">Transmembrane</keyword>
<feature type="transmembrane region" description="Helical" evidence="1">
    <location>
        <begin position="73"/>
        <end position="91"/>
    </location>
</feature>
<dbReference type="Proteomes" id="UP001597299">
    <property type="component" value="Unassembled WGS sequence"/>
</dbReference>
<feature type="transmembrane region" description="Helical" evidence="1">
    <location>
        <begin position="49"/>
        <end position="67"/>
    </location>
</feature>
<keyword evidence="1" id="KW-0472">Membrane</keyword>
<evidence type="ECO:0000259" key="2">
    <source>
        <dbReference type="Pfam" id="PF04536"/>
    </source>
</evidence>
<reference evidence="4" key="1">
    <citation type="journal article" date="2019" name="Int. J. Syst. Evol. Microbiol.">
        <title>The Global Catalogue of Microorganisms (GCM) 10K type strain sequencing project: providing services to taxonomists for standard genome sequencing and annotation.</title>
        <authorList>
            <consortium name="The Broad Institute Genomics Platform"/>
            <consortium name="The Broad Institute Genome Sequencing Center for Infectious Disease"/>
            <person name="Wu L."/>
            <person name="Ma J."/>
        </authorList>
    </citation>
    <scope>NUCLEOTIDE SEQUENCE [LARGE SCALE GENOMIC DNA]</scope>
    <source>
        <strain evidence="4">CCM 7435</strain>
    </source>
</reference>
<dbReference type="RefSeq" id="WP_213353180.1">
    <property type="nucleotide sequence ID" value="NZ_JAHBGB010000033.1"/>
</dbReference>
<proteinExistence type="predicted"/>
<sequence length="210" mass="21815">MDRQADAPLTADEHAALAEAVRHAEAGTRGEIRLIVVTHPLVHPSFHSLMWAALLALVLPWPLAFFTTLDTPVLLAAQAASFALAGLLTLATPLGRRLVPRAAVEEAARAAALDHFLALGMHGTRGRTGVLILVAPADRIVEVVADEAIHARVGVEAWGGVCAAVLEGAREGRLAAGLAAGIDVAGRLLGAHLPATGEPVNELPDRVLVI</sequence>
<name>A0ABW4YVD9_9HYPH</name>
<keyword evidence="1" id="KW-1133">Transmembrane helix</keyword>
<dbReference type="InterPro" id="IPR007621">
    <property type="entry name" value="TPM_dom"/>
</dbReference>
<protein>
    <submittedName>
        <fullName evidence="3">TPM domain-containing protein</fullName>
    </submittedName>
</protein>
<evidence type="ECO:0000313" key="4">
    <source>
        <dbReference type="Proteomes" id="UP001597299"/>
    </source>
</evidence>
<evidence type="ECO:0000256" key="1">
    <source>
        <dbReference type="SAM" id="Phobius"/>
    </source>
</evidence>
<evidence type="ECO:0000313" key="3">
    <source>
        <dbReference type="EMBL" id="MFD2140151.1"/>
    </source>
</evidence>